<evidence type="ECO:0000313" key="1">
    <source>
        <dbReference type="EMBL" id="ARN75120.1"/>
    </source>
</evidence>
<gene>
    <name evidence="1" type="ORF">BST96_13950</name>
</gene>
<reference evidence="1 2" key="1">
    <citation type="submission" date="2016-11" db="EMBL/GenBank/DDBJ databases">
        <title>Trade-off between light-utilization and light-protection in marine flavobacteria.</title>
        <authorList>
            <person name="Kumagai Y."/>
        </authorList>
    </citation>
    <scope>NUCLEOTIDE SEQUENCE [LARGE SCALE GENOMIC DNA]</scope>
    <source>
        <strain evidence="1 2">NBRC 107125</strain>
    </source>
</reference>
<dbReference type="RefSeq" id="WP_085759290.1">
    <property type="nucleotide sequence ID" value="NZ_CP019343.1"/>
</dbReference>
<sequence length="121" mass="13839">MSYEITWLENTLVIKLTGHVSVSDLHEVNQQTLENAHFGDIRKRVINCLEVDTAELCQSDLKILAAMEMASAATNPHIDSAFICRSDPIRHLTEDYINACHQLPWKVELFESLNDAFQWQP</sequence>
<dbReference type="KEGG" id="osg:BST96_13950"/>
<proteinExistence type="predicted"/>
<keyword evidence="2" id="KW-1185">Reference proteome</keyword>
<name>A0A1X9NAP8_9GAMM</name>
<dbReference type="Proteomes" id="UP000193450">
    <property type="component" value="Chromosome"/>
</dbReference>
<accession>A0A1X9NAP8</accession>
<evidence type="ECO:0008006" key="3">
    <source>
        <dbReference type="Google" id="ProtNLM"/>
    </source>
</evidence>
<dbReference type="EMBL" id="CP019343">
    <property type="protein sequence ID" value="ARN75120.1"/>
    <property type="molecule type" value="Genomic_DNA"/>
</dbReference>
<protein>
    <recommendedName>
        <fullName evidence="3">STAS/SEC14 domain-containing protein</fullName>
    </recommendedName>
</protein>
<evidence type="ECO:0000313" key="2">
    <source>
        <dbReference type="Proteomes" id="UP000193450"/>
    </source>
</evidence>
<dbReference type="AlphaFoldDB" id="A0A1X9NAP8"/>
<dbReference type="OrthoDB" id="9180784at2"/>
<organism evidence="1 2">
    <name type="scientific">Oceanicoccus sagamiensis</name>
    <dbReference type="NCBI Taxonomy" id="716816"/>
    <lineage>
        <taxon>Bacteria</taxon>
        <taxon>Pseudomonadati</taxon>
        <taxon>Pseudomonadota</taxon>
        <taxon>Gammaproteobacteria</taxon>
        <taxon>Cellvibrionales</taxon>
        <taxon>Spongiibacteraceae</taxon>
        <taxon>Oceanicoccus</taxon>
    </lineage>
</organism>